<comment type="similarity">
    <text evidence="1">Belongs to the peptidase C48 family.</text>
</comment>
<feature type="region of interest" description="Disordered" evidence="4">
    <location>
        <begin position="253"/>
        <end position="277"/>
    </location>
</feature>
<sequence length="809" mass="91744">MLSVEPPTSQAVSKMLREREETKEEVLLNIKKVQNIYKRKAEKPLEKRISSFKVNDLVMVQNRRKMGRKGGPLEPKWRGPYVLEEIDTERKTASVRNKTRKETINIDYIKHYVQQTKCEEGQQEEESDKETAENGEMEKVEACDLETAENGEMKKVAACNLETAENGEMKKMEESDLETAEIGEMKKVEESDLETAEIGEMKKVEESDLETAENGEMKKVEESDLETAEIGEMKKVEESDLETAEIGEMKKVEESDLETEENGEMKKVEESDTERKEDSIAAMLEKLKKKKTLETEGLYMGKIGPYKIMLMDVYCLVKPRAWLLDQTVNALLHIVVEKARLETGRNILHIDSHTMNNIVNPNRTHSKGTVNKIGNAVAQHDIVIGAVHEPSHWTIVAVYPERGEVIYMNSFGEQKHVMARVLDGWRNFMQNVTENKKKWKVKQLPHPMQHDSHSCGLFVVKFAEHLLLGSDMHLGDVESTRLTMGRALLASSEDISRRCAICTLQCDGRVQCNCPLPRAFHAKCLEKGIGIFCDLCSIRGDHLLRKRRSAVFDLDKPSETESDDLSLPDLTPYTDVLSLPDLTPNTDDLSLPDLTPNTDNEEADNLIPTLVEMGFRPSDAAEAAKKSKEIGAAIDFIEDRSRKRTTCMSNKRAAANRKRARSCSSDTSSVQESQTHSTQTQHMKMEPKDTSQPEMKKLRQEPFVLQIKQKRVKVCKGCKQQFGEPRAPANVVIQHKDNYPFFDKKQGSWRDSWANGYFHANVACIKPRFSDFDPQGVAVPPETLKDLTAAHVKYCRQHGILLPLGVLHC</sequence>
<gene>
    <name evidence="7" type="primary">LOC109482318</name>
</gene>
<dbReference type="Gene3D" id="3.40.395.10">
    <property type="entry name" value="Adenoviral Proteinase, Chain A"/>
    <property type="match status" value="1"/>
</dbReference>
<dbReference type="OrthoDB" id="413122at2759"/>
<organism evidence="6 7">
    <name type="scientific">Branchiostoma belcheri</name>
    <name type="common">Amphioxus</name>
    <dbReference type="NCBI Taxonomy" id="7741"/>
    <lineage>
        <taxon>Eukaryota</taxon>
        <taxon>Metazoa</taxon>
        <taxon>Chordata</taxon>
        <taxon>Cephalochordata</taxon>
        <taxon>Leptocardii</taxon>
        <taxon>Amphioxiformes</taxon>
        <taxon>Branchiostomatidae</taxon>
        <taxon>Branchiostoma</taxon>
    </lineage>
</organism>
<dbReference type="InterPro" id="IPR038765">
    <property type="entry name" value="Papain-like_cys_pep_sf"/>
</dbReference>
<feature type="compositionally biased region" description="Basic and acidic residues" evidence="4">
    <location>
        <begin position="129"/>
        <end position="139"/>
    </location>
</feature>
<dbReference type="KEGG" id="bbel:109482318"/>
<evidence type="ECO:0000256" key="4">
    <source>
        <dbReference type="SAM" id="MobiDB-lite"/>
    </source>
</evidence>
<feature type="domain" description="Ubiquitin-like protease family profile" evidence="5">
    <location>
        <begin position="306"/>
        <end position="466"/>
    </location>
</feature>
<dbReference type="GO" id="GO:0008234">
    <property type="term" value="F:cysteine-type peptidase activity"/>
    <property type="evidence" value="ECO:0007669"/>
    <property type="project" value="InterPro"/>
</dbReference>
<keyword evidence="3" id="KW-0378">Hydrolase</keyword>
<dbReference type="PROSITE" id="PS50600">
    <property type="entry name" value="ULP_PROTEASE"/>
    <property type="match status" value="1"/>
</dbReference>
<evidence type="ECO:0000256" key="1">
    <source>
        <dbReference type="ARBA" id="ARBA00005234"/>
    </source>
</evidence>
<keyword evidence="2" id="KW-0645">Protease</keyword>
<feature type="compositionally biased region" description="Basic and acidic residues" evidence="4">
    <location>
        <begin position="683"/>
        <end position="694"/>
    </location>
</feature>
<accession>A0A6P4ZUJ9</accession>
<reference evidence="7" key="1">
    <citation type="submission" date="2025-08" db="UniProtKB">
        <authorList>
            <consortium name="RefSeq"/>
        </authorList>
    </citation>
    <scope>IDENTIFICATION</scope>
    <source>
        <tissue evidence="7">Gonad</tissue>
    </source>
</reference>
<evidence type="ECO:0000259" key="5">
    <source>
        <dbReference type="PROSITE" id="PS50600"/>
    </source>
</evidence>
<feature type="region of interest" description="Disordered" evidence="4">
    <location>
        <begin position="117"/>
        <end position="139"/>
    </location>
</feature>
<feature type="region of interest" description="Disordered" evidence="4">
    <location>
        <begin position="167"/>
        <end position="200"/>
    </location>
</feature>
<dbReference type="SUPFAM" id="SSF54001">
    <property type="entry name" value="Cysteine proteinases"/>
    <property type="match status" value="1"/>
</dbReference>
<dbReference type="Pfam" id="PF02902">
    <property type="entry name" value="Peptidase_C48"/>
    <property type="match status" value="1"/>
</dbReference>
<dbReference type="InterPro" id="IPR003653">
    <property type="entry name" value="Peptidase_C48_C"/>
</dbReference>
<feature type="region of interest" description="Disordered" evidence="4">
    <location>
        <begin position="1"/>
        <end position="20"/>
    </location>
</feature>
<feature type="region of interest" description="Disordered" evidence="4">
    <location>
        <begin position="576"/>
        <end position="602"/>
    </location>
</feature>
<dbReference type="AlphaFoldDB" id="A0A6P4ZUJ9"/>
<evidence type="ECO:0000313" key="6">
    <source>
        <dbReference type="Proteomes" id="UP000515135"/>
    </source>
</evidence>
<evidence type="ECO:0000256" key="3">
    <source>
        <dbReference type="ARBA" id="ARBA00022801"/>
    </source>
</evidence>
<feature type="compositionally biased region" description="Low complexity" evidence="4">
    <location>
        <begin position="662"/>
        <end position="681"/>
    </location>
</feature>
<dbReference type="Proteomes" id="UP000515135">
    <property type="component" value="Unplaced"/>
</dbReference>
<feature type="compositionally biased region" description="Basic and acidic residues" evidence="4">
    <location>
        <begin position="263"/>
        <end position="277"/>
    </location>
</feature>
<dbReference type="GO" id="GO:0006508">
    <property type="term" value="P:proteolysis"/>
    <property type="evidence" value="ECO:0007669"/>
    <property type="project" value="UniProtKB-KW"/>
</dbReference>
<name>A0A6P4ZUJ9_BRABE</name>
<dbReference type="RefSeq" id="XP_019640563.1">
    <property type="nucleotide sequence ID" value="XM_019785004.1"/>
</dbReference>
<feature type="region of interest" description="Disordered" evidence="4">
    <location>
        <begin position="647"/>
        <end position="694"/>
    </location>
</feature>
<feature type="compositionally biased region" description="Polar residues" evidence="4">
    <location>
        <begin position="1"/>
        <end position="12"/>
    </location>
</feature>
<proteinExistence type="inferred from homology"/>
<protein>
    <submittedName>
        <fullName evidence="7">Uncharacterized protein LOC109482318</fullName>
    </submittedName>
</protein>
<evidence type="ECO:0000313" key="7">
    <source>
        <dbReference type="RefSeq" id="XP_019640563.1"/>
    </source>
</evidence>
<evidence type="ECO:0000256" key="2">
    <source>
        <dbReference type="ARBA" id="ARBA00022670"/>
    </source>
</evidence>
<keyword evidence="6" id="KW-1185">Reference proteome</keyword>
<dbReference type="GeneID" id="109482318"/>